<organism evidence="1 2">
    <name type="scientific">Odoribacter splanchnicus</name>
    <dbReference type="NCBI Taxonomy" id="28118"/>
    <lineage>
        <taxon>Bacteria</taxon>
        <taxon>Pseudomonadati</taxon>
        <taxon>Bacteroidota</taxon>
        <taxon>Bacteroidia</taxon>
        <taxon>Bacteroidales</taxon>
        <taxon>Odoribacteraceae</taxon>
        <taxon>Odoribacter</taxon>
    </lineage>
</organism>
<protein>
    <submittedName>
        <fullName evidence="1">Uncharacterized protein</fullName>
    </submittedName>
</protein>
<reference evidence="1 2" key="1">
    <citation type="submission" date="2018-08" db="EMBL/GenBank/DDBJ databases">
        <title>A genome reference for cultivated species of the human gut microbiota.</title>
        <authorList>
            <person name="Zou Y."/>
            <person name="Xue W."/>
            <person name="Luo G."/>
        </authorList>
    </citation>
    <scope>NUCLEOTIDE SEQUENCE [LARGE SCALE GENOMIC DNA]</scope>
    <source>
        <strain evidence="1 2">OF03-11</strain>
    </source>
</reference>
<dbReference type="AlphaFoldDB" id="A0A413I539"/>
<proteinExistence type="predicted"/>
<evidence type="ECO:0000313" key="1">
    <source>
        <dbReference type="EMBL" id="RGY02679.1"/>
    </source>
</evidence>
<dbReference type="Proteomes" id="UP000284434">
    <property type="component" value="Unassembled WGS sequence"/>
</dbReference>
<comment type="caution">
    <text evidence="1">The sequence shown here is derived from an EMBL/GenBank/DDBJ whole genome shotgun (WGS) entry which is preliminary data.</text>
</comment>
<evidence type="ECO:0000313" key="2">
    <source>
        <dbReference type="Proteomes" id="UP000284434"/>
    </source>
</evidence>
<accession>A0A413I539</accession>
<gene>
    <name evidence="1" type="ORF">DXA53_19200</name>
</gene>
<name>A0A413I539_9BACT</name>
<dbReference type="EMBL" id="QSCO01000043">
    <property type="protein sequence ID" value="RGY02679.1"/>
    <property type="molecule type" value="Genomic_DNA"/>
</dbReference>
<sequence>MKNRNRKLRGMKWFWILGVLLGAGGPVRAQMDSVVICLEKIKTATEDSVRLEYAGEIEYFIRSSAFGSYRTEKPVKYLGYKRSDDAGIELFSWAVPLREGQAFYNLFRFKNPERSYLIKALPGDRMAWLFYDFVPFEHQKQGYVLLLGWSKTRNTNRKAVWVACFHPDGTVTYNHPLLRKGESRSASLTFEYALDASMLLKQDKNGKRILFDHLAPTDPKYEGYFMFYGPDASCDALVLKKEEWWYEENLTN</sequence>